<dbReference type="Pfam" id="PF03961">
    <property type="entry name" value="FapA"/>
    <property type="match status" value="1"/>
</dbReference>
<dbReference type="Proteomes" id="UP000269883">
    <property type="component" value="Chromosome"/>
</dbReference>
<organism evidence="2 3">
    <name type="scientific">Desulfovibrio ferrophilus</name>
    <dbReference type="NCBI Taxonomy" id="241368"/>
    <lineage>
        <taxon>Bacteria</taxon>
        <taxon>Pseudomonadati</taxon>
        <taxon>Thermodesulfobacteriota</taxon>
        <taxon>Desulfovibrionia</taxon>
        <taxon>Desulfovibrionales</taxon>
        <taxon>Desulfovibrionaceae</taxon>
        <taxon>Desulfovibrio</taxon>
    </lineage>
</organism>
<dbReference type="PANTHER" id="PTHR38032:SF1">
    <property type="entry name" value="RNA-BINDING PROTEIN KHPB N-TERMINAL DOMAIN-CONTAINING PROTEIN"/>
    <property type="match status" value="1"/>
</dbReference>
<reference evidence="2 3" key="1">
    <citation type="journal article" date="2018" name="Sci. Adv.">
        <title>Multi-heme cytochromes provide a pathway for survival in energy-limited environments.</title>
        <authorList>
            <person name="Deng X."/>
            <person name="Dohmae N."/>
            <person name="Nealson K.H."/>
            <person name="Hashimoto K."/>
            <person name="Okamoto A."/>
        </authorList>
    </citation>
    <scope>NUCLEOTIDE SEQUENCE [LARGE SCALE GENOMIC DNA]</scope>
    <source>
        <strain evidence="2 3">IS5</strain>
    </source>
</reference>
<dbReference type="InterPro" id="IPR005646">
    <property type="entry name" value="FapA"/>
</dbReference>
<evidence type="ECO:0000313" key="2">
    <source>
        <dbReference type="EMBL" id="BBD08906.1"/>
    </source>
</evidence>
<feature type="domain" description="Flagellar Assembly Protein A N-terminal region" evidence="1">
    <location>
        <begin position="17"/>
        <end position="97"/>
    </location>
</feature>
<keyword evidence="3" id="KW-1185">Reference proteome</keyword>
<accession>A0A2Z6B0I5</accession>
<evidence type="ECO:0000313" key="3">
    <source>
        <dbReference type="Proteomes" id="UP000269883"/>
    </source>
</evidence>
<protein>
    <recommendedName>
        <fullName evidence="1">Flagellar Assembly Protein A N-terminal region domain-containing protein</fullName>
    </recommendedName>
</protein>
<gene>
    <name evidence="2" type="ORF">DFE_2180</name>
</gene>
<dbReference type="KEGG" id="dfl:DFE_2180"/>
<name>A0A2Z6B0I5_9BACT</name>
<dbReference type="EMBL" id="AP017378">
    <property type="protein sequence ID" value="BBD08906.1"/>
    <property type="molecule type" value="Genomic_DNA"/>
</dbReference>
<proteinExistence type="predicted"/>
<dbReference type="InterPro" id="IPR046865">
    <property type="entry name" value="FapA_b_solenoid"/>
</dbReference>
<dbReference type="Pfam" id="PF20250">
    <property type="entry name" value="FapA_N"/>
    <property type="match status" value="1"/>
</dbReference>
<evidence type="ECO:0000259" key="1">
    <source>
        <dbReference type="Pfam" id="PF20250"/>
    </source>
</evidence>
<dbReference type="OrthoDB" id="5446236at2"/>
<dbReference type="PANTHER" id="PTHR38032">
    <property type="entry name" value="POLYMERASE-RELATED"/>
    <property type="match status" value="1"/>
</dbReference>
<dbReference type="RefSeq" id="WP_126379420.1">
    <property type="nucleotide sequence ID" value="NZ_AP017378.1"/>
</dbReference>
<dbReference type="AlphaFoldDB" id="A0A2Z6B0I5"/>
<sequence>MSYYLKHYFDPDFDFQNLKPQELADGRVDHYNLGYVQNVNQGQVVAQWVDSPEQAGGNGNQLAFEDKVFPAGKNTQVDPEDGDKLLATVPGYVFYDDGKITVKKTLNIRRDVDFHTGNIQFLGNVIIHGGVRSGFQVQGLNIMIKDTVDAALIRADESIVAEAGIKGGSKGVVKATGNLRASYAENAMLLAGGRTLIDAACMHCEVFSGEQLAVKGRLAGGMAVSSRLIFVGEQLGGALGAETTLILGYDAILLNKSQLVEARIKVSKDRLKEKQALLAKHEDLAEELAPQIARERERLDKLLARHRAIWSRISRLEDMESCRVVVPGKVLPGVEICIGEACLSVNEYLEDVCFTYKDYEIVITSPAMKR</sequence>
<dbReference type="InterPro" id="IPR046866">
    <property type="entry name" value="FapA_N"/>
</dbReference>